<sequence>MAPIAIYEEQMNHYKTELAKYKRQLSLLGYLRLLSFLIMLFFGYLYFRDSFELMWILPVVLMLGVFAGALMVYTRIQEKQVLARTLLQLNEKEYQLATTGNSSFYDGAFFVDETHPYTGDLDVFGHSSIYSHINRTGTMTGASVLAQFLKMPWPGVERTRERQEAVKELVPKLQFRQLLSAQAELAGEKADDQKELRLWLDMPVKFINNQFVQIVRWVSPVLSVVAVGYLLATYNVYPLLAMLLINSVILRQYVAEISRQHVLISSKERVFAKFSVLVQMINGEQFGQAALLNRDQEKTQEAGAALKRLARIVNIWDQRMNMAIGMVLNGLGLYDLHCAVILEKWKLKYKDRVAGWMDVIYGFEIYNSMATFAYNHPEFIYPVIDDKQSQLTGKGIGHPLIPAAASVKNSIAIGTPQQFLIITGSNMSGKSTFLRSVGSNLLLAMCGLPVCAEEFTCSPMKIMTSMRIKDSIAKHTSYFQAELLRLQEIVKVLKSGEKVFILLDEILKGTNSEDKLSGSRSLIAHFLQYNCLGMIATHDLELGQMEEEYPGRIRNYCFESTIQEEQLFFDYRIREGVARNKNATFLMKKMEII</sequence>
<dbReference type="SUPFAM" id="SSF48334">
    <property type="entry name" value="DNA repair protein MutS, domain III"/>
    <property type="match status" value="1"/>
</dbReference>
<evidence type="ECO:0000256" key="4">
    <source>
        <dbReference type="SAM" id="Phobius"/>
    </source>
</evidence>
<dbReference type="GO" id="GO:0030983">
    <property type="term" value="F:mismatched DNA binding"/>
    <property type="evidence" value="ECO:0007669"/>
    <property type="project" value="InterPro"/>
</dbReference>
<feature type="transmembrane region" description="Helical" evidence="4">
    <location>
        <begin position="53"/>
        <end position="74"/>
    </location>
</feature>
<dbReference type="PANTHER" id="PTHR11361:SF99">
    <property type="entry name" value="DNA MISMATCH REPAIR PROTEIN"/>
    <property type="match status" value="1"/>
</dbReference>
<dbReference type="SMART" id="SM00534">
    <property type="entry name" value="MUTSac"/>
    <property type="match status" value="1"/>
</dbReference>
<name>A0A3E1P6S1_9BACT</name>
<keyword evidence="4" id="KW-0472">Membrane</keyword>
<feature type="transmembrane region" description="Helical" evidence="4">
    <location>
        <begin position="27"/>
        <end position="47"/>
    </location>
</feature>
<dbReference type="SUPFAM" id="SSF52540">
    <property type="entry name" value="P-loop containing nucleoside triphosphate hydrolases"/>
    <property type="match status" value="1"/>
</dbReference>
<dbReference type="Proteomes" id="UP000261174">
    <property type="component" value="Unassembled WGS sequence"/>
</dbReference>
<dbReference type="GO" id="GO:0005829">
    <property type="term" value="C:cytosol"/>
    <property type="evidence" value="ECO:0007669"/>
    <property type="project" value="TreeGrafter"/>
</dbReference>
<evidence type="ECO:0000313" key="7">
    <source>
        <dbReference type="Proteomes" id="UP000261174"/>
    </source>
</evidence>
<dbReference type="InterPro" id="IPR045076">
    <property type="entry name" value="MutS"/>
</dbReference>
<dbReference type="OrthoDB" id="9802448at2"/>
<evidence type="ECO:0000256" key="2">
    <source>
        <dbReference type="ARBA" id="ARBA00022840"/>
    </source>
</evidence>
<dbReference type="InterPro" id="IPR000432">
    <property type="entry name" value="DNA_mismatch_repair_MutS_C"/>
</dbReference>
<keyword evidence="4" id="KW-1133">Transmembrane helix</keyword>
<evidence type="ECO:0000256" key="1">
    <source>
        <dbReference type="ARBA" id="ARBA00022741"/>
    </source>
</evidence>
<proteinExistence type="predicted"/>
<feature type="domain" description="DNA mismatch repair proteins mutS family" evidence="5">
    <location>
        <begin position="417"/>
        <end position="588"/>
    </location>
</feature>
<comment type="caution">
    <text evidence="6">The sequence shown here is derived from an EMBL/GenBank/DDBJ whole genome shotgun (WGS) entry which is preliminary data.</text>
</comment>
<dbReference type="GO" id="GO:0005524">
    <property type="term" value="F:ATP binding"/>
    <property type="evidence" value="ECO:0007669"/>
    <property type="project" value="UniProtKB-KW"/>
</dbReference>
<dbReference type="PANTHER" id="PTHR11361">
    <property type="entry name" value="DNA MISMATCH REPAIR PROTEIN MUTS FAMILY MEMBER"/>
    <property type="match status" value="1"/>
</dbReference>
<dbReference type="InterPro" id="IPR036187">
    <property type="entry name" value="DNA_mismatch_repair_MutS_sf"/>
</dbReference>
<dbReference type="GO" id="GO:0006298">
    <property type="term" value="P:mismatch repair"/>
    <property type="evidence" value="ECO:0007669"/>
    <property type="project" value="InterPro"/>
</dbReference>
<keyword evidence="3" id="KW-0238">DNA-binding</keyword>
<accession>A0A3E1P6S1</accession>
<keyword evidence="4" id="KW-0812">Transmembrane</keyword>
<feature type="transmembrane region" description="Helical" evidence="4">
    <location>
        <begin position="214"/>
        <end position="231"/>
    </location>
</feature>
<keyword evidence="2" id="KW-0067">ATP-binding</keyword>
<keyword evidence="1" id="KW-0547">Nucleotide-binding</keyword>
<evidence type="ECO:0000259" key="5">
    <source>
        <dbReference type="SMART" id="SM00534"/>
    </source>
</evidence>
<reference evidence="6 7" key="1">
    <citation type="submission" date="2018-08" db="EMBL/GenBank/DDBJ databases">
        <title>Chitinophaga sp. K20C18050901, a novel bacterium isolated from forest soil.</title>
        <authorList>
            <person name="Wang C."/>
        </authorList>
    </citation>
    <scope>NUCLEOTIDE SEQUENCE [LARGE SCALE GENOMIC DNA]</scope>
    <source>
        <strain evidence="6 7">K20C18050901</strain>
    </source>
</reference>
<dbReference type="RefSeq" id="WP_116853314.1">
    <property type="nucleotide sequence ID" value="NZ_QTJV01000002.1"/>
</dbReference>
<dbReference type="AlphaFoldDB" id="A0A3E1P6S1"/>
<gene>
    <name evidence="6" type="ORF">DXN04_10740</name>
</gene>
<evidence type="ECO:0000256" key="3">
    <source>
        <dbReference type="ARBA" id="ARBA00023125"/>
    </source>
</evidence>
<dbReference type="EMBL" id="QTJV01000002">
    <property type="protein sequence ID" value="RFM35834.1"/>
    <property type="molecule type" value="Genomic_DNA"/>
</dbReference>
<dbReference type="Gene3D" id="3.40.50.300">
    <property type="entry name" value="P-loop containing nucleotide triphosphate hydrolases"/>
    <property type="match status" value="1"/>
</dbReference>
<dbReference type="InterPro" id="IPR027417">
    <property type="entry name" value="P-loop_NTPase"/>
</dbReference>
<dbReference type="GO" id="GO:0140664">
    <property type="term" value="F:ATP-dependent DNA damage sensor activity"/>
    <property type="evidence" value="ECO:0007669"/>
    <property type="project" value="InterPro"/>
</dbReference>
<dbReference type="Pfam" id="PF00488">
    <property type="entry name" value="MutS_V"/>
    <property type="match status" value="1"/>
</dbReference>
<protein>
    <recommendedName>
        <fullName evidence="5">DNA mismatch repair proteins mutS family domain-containing protein</fullName>
    </recommendedName>
</protein>
<keyword evidence="7" id="KW-1185">Reference proteome</keyword>
<evidence type="ECO:0000313" key="6">
    <source>
        <dbReference type="EMBL" id="RFM35834.1"/>
    </source>
</evidence>
<organism evidence="6 7">
    <name type="scientific">Chitinophaga silvisoli</name>
    <dbReference type="NCBI Taxonomy" id="2291814"/>
    <lineage>
        <taxon>Bacteria</taxon>
        <taxon>Pseudomonadati</taxon>
        <taxon>Bacteroidota</taxon>
        <taxon>Chitinophagia</taxon>
        <taxon>Chitinophagales</taxon>
        <taxon>Chitinophagaceae</taxon>
        <taxon>Chitinophaga</taxon>
    </lineage>
</organism>